<dbReference type="RefSeq" id="WP_072286470.1">
    <property type="nucleotide sequence ID" value="NZ_CP015518.1"/>
</dbReference>
<evidence type="ECO:0000256" key="5">
    <source>
        <dbReference type="ARBA" id="ARBA00022982"/>
    </source>
</evidence>
<dbReference type="PANTHER" id="PTHR36118">
    <property type="entry name" value="ION-TRANSLOCATING OXIDOREDUCTASE COMPLEX SUBUNIT G"/>
    <property type="match status" value="1"/>
</dbReference>
<keyword evidence="5 6" id="KW-0249">Electron transport</keyword>
<dbReference type="PIRSF" id="PIRSF006091">
    <property type="entry name" value="E_trnsport_RnfG"/>
    <property type="match status" value="1"/>
</dbReference>
<dbReference type="GO" id="GO:0010181">
    <property type="term" value="F:FMN binding"/>
    <property type="evidence" value="ECO:0007669"/>
    <property type="project" value="InterPro"/>
</dbReference>
<dbReference type="Pfam" id="PF04205">
    <property type="entry name" value="FMN_bind"/>
    <property type="match status" value="1"/>
</dbReference>
<evidence type="ECO:0000256" key="3">
    <source>
        <dbReference type="ARBA" id="ARBA00022630"/>
    </source>
</evidence>
<evidence type="ECO:0000313" key="9">
    <source>
        <dbReference type="Proteomes" id="UP000182264"/>
    </source>
</evidence>
<dbReference type="PANTHER" id="PTHR36118:SF1">
    <property type="entry name" value="ION-TRANSLOCATING OXIDOREDUCTASE COMPLEX SUBUNIT G"/>
    <property type="match status" value="1"/>
</dbReference>
<name>A0A1L3GG14_SYNAC</name>
<keyword evidence="6" id="KW-0472">Membrane</keyword>
<dbReference type="InterPro" id="IPR007329">
    <property type="entry name" value="FMN-bd"/>
</dbReference>
<dbReference type="NCBIfam" id="TIGR01947">
    <property type="entry name" value="rnfG"/>
    <property type="match status" value="1"/>
</dbReference>
<keyword evidence="3 6" id="KW-0285">Flavoprotein</keyword>
<dbReference type="STRING" id="29542.A6070_14640"/>
<evidence type="ECO:0000259" key="7">
    <source>
        <dbReference type="SMART" id="SM00900"/>
    </source>
</evidence>
<proteinExistence type="inferred from homology"/>
<keyword evidence="1 6" id="KW-0813">Transport</keyword>
<dbReference type="SMART" id="SM00900">
    <property type="entry name" value="FMN_bind"/>
    <property type="match status" value="1"/>
</dbReference>
<comment type="subunit">
    <text evidence="6">The complex is composed of six subunits: RnfA, RnfB, RnfC, RnfD, RnfE and RnfG.</text>
</comment>
<keyword evidence="6" id="KW-1003">Cell membrane</keyword>
<keyword evidence="2 6" id="KW-0597">Phosphoprotein</keyword>
<protein>
    <recommendedName>
        <fullName evidence="6">Ion-translocating oxidoreductase complex subunit G</fullName>
        <ecNumber evidence="6">7.-.-.-</ecNumber>
    </recommendedName>
    <alternativeName>
        <fullName evidence="6">Rnf electron transport complex subunit G</fullName>
    </alternativeName>
</protein>
<dbReference type="AlphaFoldDB" id="A0A1L3GG14"/>
<dbReference type="GO" id="GO:0005886">
    <property type="term" value="C:plasma membrane"/>
    <property type="evidence" value="ECO:0007669"/>
    <property type="project" value="UniProtKB-SubCell"/>
</dbReference>
<dbReference type="InterPro" id="IPR010209">
    <property type="entry name" value="Ion_transpt_RnfG/RsxG"/>
</dbReference>
<accession>A0A1L3GG14</accession>
<evidence type="ECO:0000256" key="6">
    <source>
        <dbReference type="HAMAP-Rule" id="MF_00479"/>
    </source>
</evidence>
<dbReference type="EC" id="7.-.-.-" evidence="6"/>
<feature type="modified residue" description="FMN phosphoryl threonine" evidence="6">
    <location>
        <position position="164"/>
    </location>
</feature>
<dbReference type="Proteomes" id="UP000182264">
    <property type="component" value="Chromosome"/>
</dbReference>
<evidence type="ECO:0000256" key="4">
    <source>
        <dbReference type="ARBA" id="ARBA00022643"/>
    </source>
</evidence>
<gene>
    <name evidence="6" type="primary">rnfG</name>
    <name evidence="8" type="ORF">A7E75_06000</name>
</gene>
<dbReference type="HAMAP" id="MF_00479">
    <property type="entry name" value="RsxG_RnfG"/>
    <property type="match status" value="1"/>
</dbReference>
<comment type="similarity">
    <text evidence="6">Belongs to the RnfG family.</text>
</comment>
<comment type="cofactor">
    <cofactor evidence="6">
        <name>FMN</name>
        <dbReference type="ChEBI" id="CHEBI:58210"/>
    </cofactor>
</comment>
<keyword evidence="6" id="KW-1133">Transmembrane helix</keyword>
<evidence type="ECO:0000256" key="2">
    <source>
        <dbReference type="ARBA" id="ARBA00022553"/>
    </source>
</evidence>
<keyword evidence="6" id="KW-0812">Transmembrane</keyword>
<sequence length="196" mass="21149">MKESLRYVVVLTLIASLSGLLLGVTERCTREPIEKQQAGQQLAALRAVLPPVDNAPDEDSVTLADGSARRTVYYRGRRQGRIVGVAFRVTSDKGYAGPIAIMIGVAPDGTLTGLEILQQNETPGLGNRIVASEFRDLFVGKGLNGYRWRVRKDGGDFDQISGATISSRAVVEGVAEGLERFRRHAGVILADSGERP</sequence>
<keyword evidence="6" id="KW-1278">Translocase</keyword>
<feature type="domain" description="FMN-binding" evidence="7">
    <location>
        <begin position="94"/>
        <end position="181"/>
    </location>
</feature>
<reference evidence="8 9" key="1">
    <citation type="journal article" date="2017" name="Genome Announc.">
        <title>Complete Genome Sequences of Two Acetylene-Fermenting Pelobacter acetylenicus Strains.</title>
        <authorList>
            <person name="Sutton J.M."/>
            <person name="Baesman S.M."/>
            <person name="Fierst J.L."/>
            <person name="Poret-Peterson A.T."/>
            <person name="Oremland R.S."/>
            <person name="Dunlap D.S."/>
            <person name="Akob D.M."/>
        </authorList>
    </citation>
    <scope>NUCLEOTIDE SEQUENCE [LARGE SCALE GENOMIC DNA]</scope>
    <source>
        <strain evidence="8 9">DSM 3247</strain>
    </source>
</reference>
<keyword evidence="9" id="KW-1185">Reference proteome</keyword>
<comment type="subcellular location">
    <subcellularLocation>
        <location evidence="6">Cell membrane</location>
        <topology evidence="6">Single-pass membrane protein</topology>
    </subcellularLocation>
</comment>
<evidence type="ECO:0000313" key="8">
    <source>
        <dbReference type="EMBL" id="APG24628.1"/>
    </source>
</evidence>
<keyword evidence="4 6" id="KW-0288">FMN</keyword>
<dbReference type="EMBL" id="CP015518">
    <property type="protein sequence ID" value="APG24628.1"/>
    <property type="molecule type" value="Genomic_DNA"/>
</dbReference>
<comment type="function">
    <text evidence="6">Part of a membrane-bound complex that couples electron transfer with translocation of ions across the membrane.</text>
</comment>
<dbReference type="GO" id="GO:0009055">
    <property type="term" value="F:electron transfer activity"/>
    <property type="evidence" value="ECO:0007669"/>
    <property type="project" value="InterPro"/>
</dbReference>
<organism evidence="8 9">
    <name type="scientific">Syntrophotalea acetylenica</name>
    <name type="common">Pelobacter acetylenicus</name>
    <dbReference type="NCBI Taxonomy" id="29542"/>
    <lineage>
        <taxon>Bacteria</taxon>
        <taxon>Pseudomonadati</taxon>
        <taxon>Thermodesulfobacteriota</taxon>
        <taxon>Desulfuromonadia</taxon>
        <taxon>Desulfuromonadales</taxon>
        <taxon>Syntrophotaleaceae</taxon>
        <taxon>Syntrophotalea</taxon>
    </lineage>
</organism>
<evidence type="ECO:0000256" key="1">
    <source>
        <dbReference type="ARBA" id="ARBA00022448"/>
    </source>
</evidence>
<dbReference type="GO" id="GO:0022900">
    <property type="term" value="P:electron transport chain"/>
    <property type="evidence" value="ECO:0007669"/>
    <property type="project" value="UniProtKB-UniRule"/>
</dbReference>